<organism evidence="2 3">
    <name type="scientific">Dictyobacter halimunensis</name>
    <dbReference type="NCBI Taxonomy" id="3026934"/>
    <lineage>
        <taxon>Bacteria</taxon>
        <taxon>Bacillati</taxon>
        <taxon>Chloroflexota</taxon>
        <taxon>Ktedonobacteria</taxon>
        <taxon>Ktedonobacterales</taxon>
        <taxon>Dictyobacteraceae</taxon>
        <taxon>Dictyobacter</taxon>
    </lineage>
</organism>
<keyword evidence="3" id="KW-1185">Reference proteome</keyword>
<dbReference type="RefSeq" id="WP_338252674.1">
    <property type="nucleotide sequence ID" value="NZ_BSRI01000002.1"/>
</dbReference>
<feature type="compositionally biased region" description="Polar residues" evidence="1">
    <location>
        <begin position="145"/>
        <end position="155"/>
    </location>
</feature>
<evidence type="ECO:0000256" key="1">
    <source>
        <dbReference type="SAM" id="MobiDB-lite"/>
    </source>
</evidence>
<feature type="compositionally biased region" description="Low complexity" evidence="1">
    <location>
        <begin position="208"/>
        <end position="228"/>
    </location>
</feature>
<dbReference type="EMBL" id="BSRI01000002">
    <property type="protein sequence ID" value="GLV56945.1"/>
    <property type="molecule type" value="Genomic_DNA"/>
</dbReference>
<feature type="compositionally biased region" description="Low complexity" evidence="1">
    <location>
        <begin position="356"/>
        <end position="374"/>
    </location>
</feature>
<protein>
    <submittedName>
        <fullName evidence="2">Uncharacterized protein</fullName>
    </submittedName>
</protein>
<feature type="region of interest" description="Disordered" evidence="1">
    <location>
        <begin position="124"/>
        <end position="158"/>
    </location>
</feature>
<sequence length="495" mass="53280">MGIYLGQLPPAEIARLKAELAETLIANFCYPRFFDHRTESLQMRPVDRSKRQEVWLYLSSVDFTAWSRIDLMSTDFQHQIERLFIQFVQRNRNFFGSQGRRRMSDIRLLISSCASTVTQNLRHHLTGQKSTPGTPPFGSPRPVVSWSTPSISGRSEPTWEQVANSTMLLQQQMQEIRGEARPMATPAAAAVAQPVGVGASSANQYATTGAARRPAATPGSASSASYPSVQQPGRSDVEAPAARKPVAPQRQNQPVAPAADGRVGSAQPVAAATPATMPPPAARTGRPAETAAPQPVARKLDSLTQPQENKNAAPVNRSAPPAQTSVTAPTMPVSRQSRTSTGNGTRPPTSPLSETAPAPAVSAPPASPAAPAAARASAPANFPVAPNSPLAAATSHGNREVMTAGEDDLAIFEQMRHQLVIWLRVEAISAGLEISNQSPTQLLEMLRQQARFDETRLQVVSTLLNLANQVMKTGLVSVLDYKQALMFHLMHTRRQ</sequence>
<comment type="caution">
    <text evidence="2">The sequence shown here is derived from an EMBL/GenBank/DDBJ whole genome shotgun (WGS) entry which is preliminary data.</text>
</comment>
<feature type="compositionally biased region" description="Polar residues" evidence="1">
    <location>
        <begin position="321"/>
        <end position="353"/>
    </location>
</feature>
<evidence type="ECO:0000313" key="3">
    <source>
        <dbReference type="Proteomes" id="UP001344906"/>
    </source>
</evidence>
<proteinExistence type="predicted"/>
<feature type="compositionally biased region" description="Low complexity" evidence="1">
    <location>
        <begin position="282"/>
        <end position="293"/>
    </location>
</feature>
<evidence type="ECO:0000313" key="2">
    <source>
        <dbReference type="EMBL" id="GLV56945.1"/>
    </source>
</evidence>
<feature type="region of interest" description="Disordered" evidence="1">
    <location>
        <begin position="208"/>
        <end position="374"/>
    </location>
</feature>
<feature type="compositionally biased region" description="Low complexity" evidence="1">
    <location>
        <begin position="266"/>
        <end position="275"/>
    </location>
</feature>
<name>A0ABQ6FTF9_9CHLR</name>
<accession>A0ABQ6FTF9</accession>
<gene>
    <name evidence="2" type="ORF">KDH_37840</name>
</gene>
<reference evidence="2 3" key="1">
    <citation type="submission" date="2023-02" db="EMBL/GenBank/DDBJ databases">
        <title>Dictyobacter halimunensis sp. nov., a new member of the class Ktedonobacteria from forest soil in a geothermal area.</title>
        <authorList>
            <person name="Rachmania M.K."/>
            <person name="Ningsih F."/>
            <person name="Sakai Y."/>
            <person name="Yabe S."/>
            <person name="Yokota A."/>
            <person name="Sjamsuridzal W."/>
        </authorList>
    </citation>
    <scope>NUCLEOTIDE SEQUENCE [LARGE SCALE GENOMIC DNA]</scope>
    <source>
        <strain evidence="2 3">S3.2.2.5</strain>
    </source>
</reference>
<dbReference type="Proteomes" id="UP001344906">
    <property type="component" value="Unassembled WGS sequence"/>
</dbReference>